<sequence>MSSPALRSIAAQTPGSSSESSGDEFTHRSDSELDDRDPSELKVGDTPRQEGGTPPQKGKAPEKRKVVLDDTKPSPLAGTSKARRMIELRKNAVKFSGGADEDVEEWLDKLDMCCNALKMALAHASSARLSSCGDIDRAIYYCS</sequence>
<organism evidence="2 3">
    <name type="scientific">Perkinsus olseni</name>
    <name type="common">Perkinsus atlanticus</name>
    <dbReference type="NCBI Taxonomy" id="32597"/>
    <lineage>
        <taxon>Eukaryota</taxon>
        <taxon>Sar</taxon>
        <taxon>Alveolata</taxon>
        <taxon>Perkinsozoa</taxon>
        <taxon>Perkinsea</taxon>
        <taxon>Perkinsida</taxon>
        <taxon>Perkinsidae</taxon>
        <taxon>Perkinsus</taxon>
    </lineage>
</organism>
<feature type="compositionally biased region" description="Basic and acidic residues" evidence="1">
    <location>
        <begin position="24"/>
        <end position="48"/>
    </location>
</feature>
<evidence type="ECO:0000256" key="1">
    <source>
        <dbReference type="SAM" id="MobiDB-lite"/>
    </source>
</evidence>
<feature type="compositionally biased region" description="Polar residues" evidence="1">
    <location>
        <begin position="1"/>
        <end position="20"/>
    </location>
</feature>
<accession>A0A7J6SU86</accession>
<comment type="caution">
    <text evidence="2">The sequence shown here is derived from an EMBL/GenBank/DDBJ whole genome shotgun (WGS) entry which is preliminary data.</text>
</comment>
<feature type="region of interest" description="Disordered" evidence="1">
    <location>
        <begin position="1"/>
        <end position="80"/>
    </location>
</feature>
<dbReference type="Proteomes" id="UP000574390">
    <property type="component" value="Unassembled WGS sequence"/>
</dbReference>
<reference evidence="2 3" key="1">
    <citation type="submission" date="2020-04" db="EMBL/GenBank/DDBJ databases">
        <title>Perkinsus olseni comparative genomics.</title>
        <authorList>
            <person name="Bogema D.R."/>
        </authorList>
    </citation>
    <scope>NUCLEOTIDE SEQUENCE [LARGE SCALE GENOMIC DNA]</scope>
    <source>
        <strain evidence="2">ATCC PRA-205</strain>
    </source>
</reference>
<gene>
    <name evidence="2" type="ORF">FOZ62_032084</name>
</gene>
<protein>
    <submittedName>
        <fullName evidence="2">Uncharacterized protein</fullName>
    </submittedName>
</protein>
<evidence type="ECO:0000313" key="2">
    <source>
        <dbReference type="EMBL" id="KAF4735736.1"/>
    </source>
</evidence>
<proteinExistence type="predicted"/>
<dbReference type="AlphaFoldDB" id="A0A7J6SU86"/>
<name>A0A7J6SU86_PEROL</name>
<dbReference type="EMBL" id="JABANM010012586">
    <property type="protein sequence ID" value="KAF4735736.1"/>
    <property type="molecule type" value="Genomic_DNA"/>
</dbReference>
<feature type="compositionally biased region" description="Basic and acidic residues" evidence="1">
    <location>
        <begin position="59"/>
        <end position="72"/>
    </location>
</feature>
<evidence type="ECO:0000313" key="3">
    <source>
        <dbReference type="Proteomes" id="UP000574390"/>
    </source>
</evidence>